<name>A0A182F2J9_ANOAL</name>
<comment type="subcellular location">
    <subcellularLocation>
        <location evidence="1">Cell membrane</location>
        <topology evidence="1">Multi-pass membrane protein</topology>
    </subcellularLocation>
</comment>
<evidence type="ECO:0000313" key="11">
    <source>
        <dbReference type="Proteomes" id="UP000069272"/>
    </source>
</evidence>
<evidence type="ECO:0000256" key="4">
    <source>
        <dbReference type="ARBA" id="ARBA00022692"/>
    </source>
</evidence>
<keyword evidence="9" id="KW-0807">Transducer</keyword>
<evidence type="ECO:0000313" key="10">
    <source>
        <dbReference type="EnsemblMetazoa" id="AALB000681-PA"/>
    </source>
</evidence>
<dbReference type="GO" id="GO:0004984">
    <property type="term" value="F:olfactory receptor activity"/>
    <property type="evidence" value="ECO:0007669"/>
    <property type="project" value="InterPro"/>
</dbReference>
<evidence type="ECO:0000256" key="2">
    <source>
        <dbReference type="ARBA" id="ARBA00022475"/>
    </source>
</evidence>
<dbReference type="PANTHER" id="PTHR21137:SF35">
    <property type="entry name" value="ODORANT RECEPTOR 19A-RELATED"/>
    <property type="match status" value="1"/>
</dbReference>
<reference evidence="10" key="2">
    <citation type="submission" date="2022-08" db="UniProtKB">
        <authorList>
            <consortium name="EnsemblMetazoa"/>
        </authorList>
    </citation>
    <scope>IDENTIFICATION</scope>
    <source>
        <strain evidence="10">STECLA/ALBI9_A</strain>
    </source>
</reference>
<organism evidence="10 11">
    <name type="scientific">Anopheles albimanus</name>
    <name type="common">New world malaria mosquito</name>
    <dbReference type="NCBI Taxonomy" id="7167"/>
    <lineage>
        <taxon>Eukaryota</taxon>
        <taxon>Metazoa</taxon>
        <taxon>Ecdysozoa</taxon>
        <taxon>Arthropoda</taxon>
        <taxon>Hexapoda</taxon>
        <taxon>Insecta</taxon>
        <taxon>Pterygota</taxon>
        <taxon>Neoptera</taxon>
        <taxon>Endopterygota</taxon>
        <taxon>Diptera</taxon>
        <taxon>Nematocera</taxon>
        <taxon>Culicoidea</taxon>
        <taxon>Culicidae</taxon>
        <taxon>Anophelinae</taxon>
        <taxon>Anopheles</taxon>
    </lineage>
</organism>
<accession>A0A182F2J9</accession>
<protein>
    <submittedName>
        <fullName evidence="10">Uncharacterized protein</fullName>
    </submittedName>
</protein>
<evidence type="ECO:0000256" key="3">
    <source>
        <dbReference type="ARBA" id="ARBA00022606"/>
    </source>
</evidence>
<evidence type="ECO:0000256" key="1">
    <source>
        <dbReference type="ARBA" id="ARBA00004651"/>
    </source>
</evidence>
<evidence type="ECO:0000256" key="8">
    <source>
        <dbReference type="ARBA" id="ARBA00023170"/>
    </source>
</evidence>
<dbReference type="GO" id="GO:0005549">
    <property type="term" value="F:odorant binding"/>
    <property type="evidence" value="ECO:0007669"/>
    <property type="project" value="InterPro"/>
</dbReference>
<dbReference type="PANTHER" id="PTHR21137">
    <property type="entry name" value="ODORANT RECEPTOR"/>
    <property type="match status" value="1"/>
</dbReference>
<evidence type="ECO:0000256" key="7">
    <source>
        <dbReference type="ARBA" id="ARBA00023136"/>
    </source>
</evidence>
<keyword evidence="7" id="KW-0472">Membrane</keyword>
<keyword evidence="6" id="KW-1133">Transmembrane helix</keyword>
<dbReference type="VEuPathDB" id="VectorBase:AALB000681"/>
<dbReference type="GO" id="GO:0005886">
    <property type="term" value="C:plasma membrane"/>
    <property type="evidence" value="ECO:0007669"/>
    <property type="project" value="UniProtKB-SubCell"/>
</dbReference>
<dbReference type="Proteomes" id="UP000069272">
    <property type="component" value="Chromosome 2L"/>
</dbReference>
<sequence>MMLLVFRIFYVWPKRDMDPEAEYWYRLKGIVFRGFFIYLSVALQLVFLFTDAPIEEKIAAISLLLTEIVFIWKLEYFHRNISDIQELVLRLDGEMYRPQNEAEAEPLKRTRTSTTVTWMIYLILSDGVIVFWTVSGIRARRLVNPCWFPYDYNSSLWLYLLTIVYQYFALTFNASFNVTCDTLIGNLLALVDANLQRLEIQLKKDKILIVKPADCSKNMQDSTYNELLKCIIFHQELINYLSDILNMSGTTVLPQLFCSVFSLCITELCLLANKQSTEDSIGTIIHFGCLVMQVFMNCHYGNEITYTSKKVHQATAFVNYPDMDIKTRKLLILFQQRTSVELKCFAASLFKIELSMETFVTIIKSSYSYFAVL</sequence>
<dbReference type="Pfam" id="PF02949">
    <property type="entry name" value="7tm_6"/>
    <property type="match status" value="1"/>
</dbReference>
<proteinExistence type="predicted"/>
<dbReference type="VEuPathDB" id="VectorBase:AALB20_036850"/>
<dbReference type="EnsemblMetazoa" id="AALB000681-RA">
    <property type="protein sequence ID" value="AALB000681-PA"/>
    <property type="gene ID" value="AALB000681"/>
</dbReference>
<dbReference type="AlphaFoldDB" id="A0A182F2J9"/>
<keyword evidence="2" id="KW-1003">Cell membrane</keyword>
<dbReference type="STRING" id="7167.A0A182F2J9"/>
<keyword evidence="8" id="KW-0675">Receptor</keyword>
<evidence type="ECO:0000256" key="6">
    <source>
        <dbReference type="ARBA" id="ARBA00022989"/>
    </source>
</evidence>
<evidence type="ECO:0000256" key="9">
    <source>
        <dbReference type="ARBA" id="ARBA00023224"/>
    </source>
</evidence>
<keyword evidence="11" id="KW-1185">Reference proteome</keyword>
<keyword evidence="3" id="KW-0716">Sensory transduction</keyword>
<dbReference type="InterPro" id="IPR004117">
    <property type="entry name" value="7tm6_olfct_rcpt"/>
</dbReference>
<evidence type="ECO:0000256" key="5">
    <source>
        <dbReference type="ARBA" id="ARBA00022725"/>
    </source>
</evidence>
<dbReference type="GO" id="GO:0007165">
    <property type="term" value="P:signal transduction"/>
    <property type="evidence" value="ECO:0007669"/>
    <property type="project" value="UniProtKB-KW"/>
</dbReference>
<reference evidence="10 11" key="1">
    <citation type="journal article" date="2017" name="G3 (Bethesda)">
        <title>The Physical Genome Mapping of Anopheles albimanus Corrected Scaffold Misassemblies and Identified Interarm Rearrangements in Genus Anopheles.</title>
        <authorList>
            <person name="Artemov G.N."/>
            <person name="Peery A.N."/>
            <person name="Jiang X."/>
            <person name="Tu Z."/>
            <person name="Stegniy V.N."/>
            <person name="Sharakhova M.V."/>
            <person name="Sharakhov I.V."/>
        </authorList>
    </citation>
    <scope>NUCLEOTIDE SEQUENCE [LARGE SCALE GENOMIC DNA]</scope>
    <source>
        <strain evidence="10 11">ALBI9_A</strain>
    </source>
</reference>
<keyword evidence="5" id="KW-0552">Olfaction</keyword>
<keyword evidence="4" id="KW-0812">Transmembrane</keyword>